<gene>
    <name evidence="2" type="ORF">GCM10022277_45160</name>
</gene>
<reference evidence="3" key="1">
    <citation type="journal article" date="2019" name="Int. J. Syst. Evol. Microbiol.">
        <title>The Global Catalogue of Microorganisms (GCM) 10K type strain sequencing project: providing services to taxonomists for standard genome sequencing and annotation.</title>
        <authorList>
            <consortium name="The Broad Institute Genomics Platform"/>
            <consortium name="The Broad Institute Genome Sequencing Center for Infectious Disease"/>
            <person name="Wu L."/>
            <person name="Ma J."/>
        </authorList>
    </citation>
    <scope>NUCLEOTIDE SEQUENCE [LARGE SCALE GENOMIC DNA]</scope>
    <source>
        <strain evidence="3">JCM 17551</strain>
    </source>
</reference>
<evidence type="ECO:0000313" key="3">
    <source>
        <dbReference type="Proteomes" id="UP001501565"/>
    </source>
</evidence>
<protein>
    <recommendedName>
        <fullName evidence="4">TIGR02449 family protein</fullName>
    </recommendedName>
</protein>
<dbReference type="Proteomes" id="UP001501565">
    <property type="component" value="Unassembled WGS sequence"/>
</dbReference>
<proteinExistence type="predicted"/>
<dbReference type="RefSeq" id="WP_344800941.1">
    <property type="nucleotide sequence ID" value="NZ_BAABBN010000017.1"/>
</dbReference>
<evidence type="ECO:0008006" key="4">
    <source>
        <dbReference type="Google" id="ProtNLM"/>
    </source>
</evidence>
<dbReference type="NCBIfam" id="TIGR02449">
    <property type="entry name" value="TIGR02449 family protein"/>
    <property type="match status" value="1"/>
</dbReference>
<evidence type="ECO:0000313" key="2">
    <source>
        <dbReference type="EMBL" id="GAA3944423.1"/>
    </source>
</evidence>
<feature type="coiled-coil region" evidence="1">
    <location>
        <begin position="20"/>
        <end position="68"/>
    </location>
</feature>
<organism evidence="2 3">
    <name type="scientific">Litoribacillus peritrichatus</name>
    <dbReference type="NCBI Taxonomy" id="718191"/>
    <lineage>
        <taxon>Bacteria</taxon>
        <taxon>Pseudomonadati</taxon>
        <taxon>Pseudomonadota</taxon>
        <taxon>Gammaproteobacteria</taxon>
        <taxon>Oceanospirillales</taxon>
        <taxon>Oceanospirillaceae</taxon>
        <taxon>Litoribacillus</taxon>
    </lineage>
</organism>
<comment type="caution">
    <text evidence="2">The sequence shown here is derived from an EMBL/GenBank/DDBJ whole genome shotgun (WGS) entry which is preliminary data.</text>
</comment>
<dbReference type="EMBL" id="BAABBN010000017">
    <property type="protein sequence ID" value="GAA3944423.1"/>
    <property type="molecule type" value="Genomic_DNA"/>
</dbReference>
<dbReference type="InterPro" id="IPR012662">
    <property type="entry name" value="CHP02449"/>
</dbReference>
<keyword evidence="1" id="KW-0175">Coiled coil</keyword>
<evidence type="ECO:0000256" key="1">
    <source>
        <dbReference type="SAM" id="Coils"/>
    </source>
</evidence>
<sequence>MDNLSFPDLEKKVVELIGKYESLLEDNRKLREHQEAWNSERTTLLRKNDLARTKVEAMISRLKALEQE</sequence>
<name>A0ABP7NFS1_9GAMM</name>
<accession>A0ABP7NFS1</accession>
<keyword evidence="3" id="KW-1185">Reference proteome</keyword>